<dbReference type="AlphaFoldDB" id="A0A518ARN8"/>
<protein>
    <submittedName>
        <fullName evidence="1">Uncharacterized protein</fullName>
    </submittedName>
</protein>
<proteinExistence type="predicted"/>
<dbReference type="EMBL" id="CP036278">
    <property type="protein sequence ID" value="QDU57381.1"/>
    <property type="molecule type" value="Genomic_DNA"/>
</dbReference>
<evidence type="ECO:0000313" key="3">
    <source>
        <dbReference type="Proteomes" id="UP000315750"/>
    </source>
</evidence>
<keyword evidence="3" id="KW-1185">Reference proteome</keyword>
<reference evidence="1 3" key="1">
    <citation type="submission" date="2019-02" db="EMBL/GenBank/DDBJ databases">
        <title>Deep-cultivation of Planctomycetes and their phenomic and genomic characterization uncovers novel biology.</title>
        <authorList>
            <person name="Wiegand S."/>
            <person name="Jogler M."/>
            <person name="Boedeker C."/>
            <person name="Pinto D."/>
            <person name="Vollmers J."/>
            <person name="Rivas-Marin E."/>
            <person name="Kohn T."/>
            <person name="Peeters S.H."/>
            <person name="Heuer A."/>
            <person name="Rast P."/>
            <person name="Oberbeckmann S."/>
            <person name="Bunk B."/>
            <person name="Jeske O."/>
            <person name="Meyerdierks A."/>
            <person name="Storesund J.E."/>
            <person name="Kallscheuer N."/>
            <person name="Luecker S."/>
            <person name="Lage O.M."/>
            <person name="Pohl T."/>
            <person name="Merkel B.J."/>
            <person name="Hornburger P."/>
            <person name="Mueller R.-W."/>
            <person name="Bruemmer F."/>
            <person name="Labrenz M."/>
            <person name="Spormann A.M."/>
            <person name="Op den Camp H."/>
            <person name="Overmann J."/>
            <person name="Amann R."/>
            <person name="Jetten M.S.M."/>
            <person name="Mascher T."/>
            <person name="Medema M.H."/>
            <person name="Devos D.P."/>
            <person name="Kaster A.-K."/>
            <person name="Ovreas L."/>
            <person name="Rohde M."/>
            <person name="Galperin M.Y."/>
            <person name="Jogler C."/>
        </authorList>
    </citation>
    <scope>NUCLEOTIDE SEQUENCE [LARGE SCALE GENOMIC DNA]</scope>
    <source>
        <strain evidence="1 3">Pan181</strain>
    </source>
</reference>
<organism evidence="1 3">
    <name type="scientific">Aeoliella mucimassa</name>
    <dbReference type="NCBI Taxonomy" id="2527972"/>
    <lineage>
        <taxon>Bacteria</taxon>
        <taxon>Pseudomonadati</taxon>
        <taxon>Planctomycetota</taxon>
        <taxon>Planctomycetia</taxon>
        <taxon>Pirellulales</taxon>
        <taxon>Lacipirellulaceae</taxon>
        <taxon>Aeoliella</taxon>
    </lineage>
</organism>
<dbReference type="KEGG" id="amuc:Pan181_41510"/>
<evidence type="ECO:0000313" key="1">
    <source>
        <dbReference type="EMBL" id="QDU57381.1"/>
    </source>
</evidence>
<dbReference type="EMBL" id="CP036278">
    <property type="protein sequence ID" value="QDU57928.1"/>
    <property type="molecule type" value="Genomic_DNA"/>
</dbReference>
<sequence length="65" mass="7168">MFAFPTKASIEATPEADRKAKLVAIATAYQQEKNCRWSEACLEVKRRYGGVACDAFSAPAPKAFR</sequence>
<evidence type="ECO:0000313" key="2">
    <source>
        <dbReference type="EMBL" id="QDU57928.1"/>
    </source>
</evidence>
<dbReference type="Proteomes" id="UP000315750">
    <property type="component" value="Chromosome"/>
</dbReference>
<gene>
    <name evidence="1" type="ORF">Pan181_35960</name>
    <name evidence="2" type="ORF">Pan181_41510</name>
</gene>
<accession>A0A518ARN8</accession>
<name>A0A518ARN8_9BACT</name>
<dbReference type="KEGG" id="amuc:Pan181_35960"/>